<evidence type="ECO:0000256" key="5">
    <source>
        <dbReference type="SAM" id="SignalP"/>
    </source>
</evidence>
<organism evidence="7 8">
    <name type="scientific">Ascaris lumbricoides</name>
    <name type="common">Giant roundworm</name>
    <dbReference type="NCBI Taxonomy" id="6252"/>
    <lineage>
        <taxon>Eukaryota</taxon>
        <taxon>Metazoa</taxon>
        <taxon>Ecdysozoa</taxon>
        <taxon>Nematoda</taxon>
        <taxon>Chromadorea</taxon>
        <taxon>Rhabditida</taxon>
        <taxon>Spirurina</taxon>
        <taxon>Ascaridomorpha</taxon>
        <taxon>Ascaridoidea</taxon>
        <taxon>Ascarididae</taxon>
        <taxon>Ascaris</taxon>
    </lineage>
</organism>
<name>A0A0M3IFB5_ASCLU</name>
<dbReference type="GO" id="GO:0005634">
    <property type="term" value="C:nucleus"/>
    <property type="evidence" value="ECO:0007669"/>
    <property type="project" value="TreeGrafter"/>
</dbReference>
<dbReference type="AlphaFoldDB" id="A0A0M3IFB5"/>
<protein>
    <submittedName>
        <fullName evidence="8">DNA_MISMATCH_REPAIR_2 domain-containing protein</fullName>
    </submittedName>
</protein>
<keyword evidence="4" id="KW-0238">DNA-binding</keyword>
<dbReference type="InterPro" id="IPR027417">
    <property type="entry name" value="P-loop_NTPase"/>
</dbReference>
<dbReference type="SUPFAM" id="SSF52540">
    <property type="entry name" value="P-loop containing nucleoside triphosphate hydrolases"/>
    <property type="match status" value="1"/>
</dbReference>
<keyword evidence="3" id="KW-0067">ATP-binding</keyword>
<dbReference type="GO" id="GO:0005524">
    <property type="term" value="F:ATP binding"/>
    <property type="evidence" value="ECO:0007669"/>
    <property type="project" value="UniProtKB-KW"/>
</dbReference>
<dbReference type="SMART" id="SM00534">
    <property type="entry name" value="MUTSac"/>
    <property type="match status" value="1"/>
</dbReference>
<dbReference type="InterPro" id="IPR000432">
    <property type="entry name" value="DNA_mismatch_repair_MutS_C"/>
</dbReference>
<dbReference type="PANTHER" id="PTHR11361">
    <property type="entry name" value="DNA MISMATCH REPAIR PROTEIN MUTS FAMILY MEMBER"/>
    <property type="match status" value="1"/>
</dbReference>
<proteinExistence type="inferred from homology"/>
<accession>A0A0M3IFB5</accession>
<evidence type="ECO:0000313" key="7">
    <source>
        <dbReference type="Proteomes" id="UP000036681"/>
    </source>
</evidence>
<dbReference type="WBParaSite" id="ALUE_0001688601-mRNA-1">
    <property type="protein sequence ID" value="ALUE_0001688601-mRNA-1"/>
    <property type="gene ID" value="ALUE_0001688601"/>
</dbReference>
<keyword evidence="5" id="KW-0732">Signal</keyword>
<feature type="chain" id="PRO_5005656901" evidence="5">
    <location>
        <begin position="29"/>
        <end position="193"/>
    </location>
</feature>
<dbReference type="Gene3D" id="3.40.50.300">
    <property type="entry name" value="P-loop containing nucleotide triphosphate hydrolases"/>
    <property type="match status" value="1"/>
</dbReference>
<evidence type="ECO:0000256" key="1">
    <source>
        <dbReference type="ARBA" id="ARBA00006271"/>
    </source>
</evidence>
<dbReference type="Proteomes" id="UP000036681">
    <property type="component" value="Unplaced"/>
</dbReference>
<sequence>MVCQRRSALLMMVHACAALDCVISLAQAAREYNWCRPQLIAESVIDVDSSRHPISELLSNSRFVANPIRSGGAQSKVKVLSGPNASGKSVYLKQVALVVYMAHIGSFVPAEHAIIGPIDRIVTRTYSADKVLDGMSTFAKDLAQVCSNLQLVCTEPFHRLSCVTLIAFQIMQMSSVSFSGEFTSTQMMQAESS</sequence>
<keyword evidence="2" id="KW-0547">Nucleotide-binding</keyword>
<keyword evidence="7" id="KW-1185">Reference proteome</keyword>
<dbReference type="Pfam" id="PF00488">
    <property type="entry name" value="MutS_V"/>
    <property type="match status" value="1"/>
</dbReference>
<dbReference type="GO" id="GO:0140664">
    <property type="term" value="F:ATP-dependent DNA damage sensor activity"/>
    <property type="evidence" value="ECO:0007669"/>
    <property type="project" value="InterPro"/>
</dbReference>
<feature type="signal peptide" evidence="5">
    <location>
        <begin position="1"/>
        <end position="28"/>
    </location>
</feature>
<dbReference type="GO" id="GO:0030983">
    <property type="term" value="F:mismatched DNA binding"/>
    <property type="evidence" value="ECO:0007669"/>
    <property type="project" value="InterPro"/>
</dbReference>
<evidence type="ECO:0000259" key="6">
    <source>
        <dbReference type="SMART" id="SM00534"/>
    </source>
</evidence>
<evidence type="ECO:0000256" key="3">
    <source>
        <dbReference type="ARBA" id="ARBA00022840"/>
    </source>
</evidence>
<feature type="domain" description="DNA mismatch repair proteins mutS family" evidence="6">
    <location>
        <begin position="75"/>
        <end position="193"/>
    </location>
</feature>
<dbReference type="GO" id="GO:0051026">
    <property type="term" value="P:chiasma assembly"/>
    <property type="evidence" value="ECO:0007669"/>
    <property type="project" value="TreeGrafter"/>
</dbReference>
<dbReference type="PANTHER" id="PTHR11361:SF20">
    <property type="entry name" value="MUTS PROTEIN HOMOLOG 5"/>
    <property type="match status" value="1"/>
</dbReference>
<dbReference type="InterPro" id="IPR045076">
    <property type="entry name" value="MutS"/>
</dbReference>
<evidence type="ECO:0000313" key="8">
    <source>
        <dbReference type="WBParaSite" id="ALUE_0001688601-mRNA-1"/>
    </source>
</evidence>
<dbReference type="GO" id="GO:0006298">
    <property type="term" value="P:mismatch repair"/>
    <property type="evidence" value="ECO:0007669"/>
    <property type="project" value="InterPro"/>
</dbReference>
<comment type="similarity">
    <text evidence="1">Belongs to the DNA mismatch repair MutS family.</text>
</comment>
<evidence type="ECO:0000256" key="2">
    <source>
        <dbReference type="ARBA" id="ARBA00022741"/>
    </source>
</evidence>
<reference evidence="8" key="1">
    <citation type="submission" date="2017-02" db="UniProtKB">
        <authorList>
            <consortium name="WormBaseParasite"/>
        </authorList>
    </citation>
    <scope>IDENTIFICATION</scope>
</reference>
<evidence type="ECO:0000256" key="4">
    <source>
        <dbReference type="ARBA" id="ARBA00023125"/>
    </source>
</evidence>